<dbReference type="RefSeq" id="WP_179668630.1">
    <property type="nucleotide sequence ID" value="NZ_JACCFP010000001.1"/>
</dbReference>
<dbReference type="AlphaFoldDB" id="A0A853C6C2"/>
<feature type="transmembrane region" description="Helical" evidence="1">
    <location>
        <begin position="20"/>
        <end position="41"/>
    </location>
</feature>
<evidence type="ECO:0000313" key="2">
    <source>
        <dbReference type="EMBL" id="NYJ02232.1"/>
    </source>
</evidence>
<comment type="caution">
    <text evidence="2">The sequence shown here is derived from an EMBL/GenBank/DDBJ whole genome shotgun (WGS) entry which is preliminary data.</text>
</comment>
<reference evidence="2 3" key="1">
    <citation type="submission" date="2020-07" db="EMBL/GenBank/DDBJ databases">
        <title>Sequencing the genomes of 1000 actinobacteria strains.</title>
        <authorList>
            <person name="Klenk H.-P."/>
        </authorList>
    </citation>
    <scope>NUCLEOTIDE SEQUENCE [LARGE SCALE GENOMIC DNA]</scope>
    <source>
        <strain evidence="2 3">DSM 103833</strain>
    </source>
</reference>
<feature type="transmembrane region" description="Helical" evidence="1">
    <location>
        <begin position="48"/>
        <end position="68"/>
    </location>
</feature>
<name>A0A853C6C2_9ACTN</name>
<keyword evidence="3" id="KW-1185">Reference proteome</keyword>
<feature type="transmembrane region" description="Helical" evidence="1">
    <location>
        <begin position="74"/>
        <end position="97"/>
    </location>
</feature>
<gene>
    <name evidence="2" type="ORF">HNR19_002930</name>
</gene>
<dbReference type="Proteomes" id="UP000530424">
    <property type="component" value="Unassembled WGS sequence"/>
</dbReference>
<evidence type="ECO:0000313" key="3">
    <source>
        <dbReference type="Proteomes" id="UP000530424"/>
    </source>
</evidence>
<organism evidence="2 3">
    <name type="scientific">Nocardioides thalensis</name>
    <dbReference type="NCBI Taxonomy" id="1914755"/>
    <lineage>
        <taxon>Bacteria</taxon>
        <taxon>Bacillati</taxon>
        <taxon>Actinomycetota</taxon>
        <taxon>Actinomycetes</taxon>
        <taxon>Propionibacteriales</taxon>
        <taxon>Nocardioidaceae</taxon>
        <taxon>Nocardioides</taxon>
    </lineage>
</organism>
<evidence type="ECO:0000256" key="1">
    <source>
        <dbReference type="SAM" id="Phobius"/>
    </source>
</evidence>
<keyword evidence="1" id="KW-1133">Transmembrane helix</keyword>
<dbReference type="EMBL" id="JACCFP010000001">
    <property type="protein sequence ID" value="NYJ02232.1"/>
    <property type="molecule type" value="Genomic_DNA"/>
</dbReference>
<keyword evidence="1" id="KW-0812">Transmembrane</keyword>
<sequence>MATSALAARPTSSSWRPGFWMGLLAGIVPALAGFVVDVMLLANIDTGIGFLLTAVGAGCFAGVILLAYPSLRLFAVGLLAGAFLCFVGVAGYLALVFSSITAAAAT</sequence>
<keyword evidence="1" id="KW-0472">Membrane</keyword>
<protein>
    <submittedName>
        <fullName evidence="2">Uncharacterized membrane protein HdeD (DUF308 family)</fullName>
    </submittedName>
</protein>
<proteinExistence type="predicted"/>
<accession>A0A853C6C2</accession>